<dbReference type="VEuPathDB" id="FungiDB:PAAG_04206"/>
<name>C1H0B2_PARBA</name>
<dbReference type="InterPro" id="IPR005197">
    <property type="entry name" value="Glyco_hydro_71"/>
</dbReference>
<dbReference type="Proteomes" id="UP000002059">
    <property type="component" value="Partially assembled WGS sequence"/>
</dbReference>
<sequence length="446" mass="49551">MAATVAPVVSVEGKTVFAHFIVGNAAGMTTVDWKSDIELAKAASIDGFVLNIGPQDSYTYEVLQRAYTVAAEVGDFALFLSFDYLTGGPWSIDRVIQLINSFQYLPAQFKYNDKPVVTTFEGVNNIYDWISIKEATGCYFIPTWTSLGPSGLNRVLDIIDGGSSWDAWPNGANPKSRKADDAYRKVLGPKTYMMPVSAWFYTSLPQWGKNWLWRGDDLWFMRWQQVITLQPEIVQILTWNDYGESSYIGPIHKNGIPDGAAEYVDGKPHDGWRALLPHFIAAYKMNGRTISQYNKQEKANSCKLVARSKILCPVKSQQPADIITFWYRVNPGMAGSAGGTTGNDANHGQQTLSPTEVSEDKVFVTVFAQRPSTIFVQIGEWPEIMVQLSSGLQHFNVPYGSFRGQVKITLWRDGKMLVKTTGPEITDSCVNGKVNWNAFVGSSLDG</sequence>
<dbReference type="Gene3D" id="3.20.20.80">
    <property type="entry name" value="Glycosidases"/>
    <property type="match status" value="1"/>
</dbReference>
<accession>C1H0B2</accession>
<dbReference type="GO" id="GO:0051118">
    <property type="term" value="F:glucan endo-1,3-alpha-glucosidase activity"/>
    <property type="evidence" value="ECO:0007669"/>
    <property type="project" value="InterPro"/>
</dbReference>
<dbReference type="AlphaFoldDB" id="C1H0B2"/>
<organism evidence="1 2">
    <name type="scientific">Paracoccidioides lutzii (strain ATCC MYA-826 / Pb01)</name>
    <name type="common">Paracoccidioides brasiliensis</name>
    <dbReference type="NCBI Taxonomy" id="502779"/>
    <lineage>
        <taxon>Eukaryota</taxon>
        <taxon>Fungi</taxon>
        <taxon>Dikarya</taxon>
        <taxon>Ascomycota</taxon>
        <taxon>Pezizomycotina</taxon>
        <taxon>Eurotiomycetes</taxon>
        <taxon>Eurotiomycetidae</taxon>
        <taxon>Onygenales</taxon>
        <taxon>Ajellomycetaceae</taxon>
        <taxon>Paracoccidioides</taxon>
    </lineage>
</organism>
<dbReference type="RefSeq" id="XP_015699431.1">
    <property type="nucleotide sequence ID" value="XM_015845205.1"/>
</dbReference>
<dbReference type="OMA" id="PHDAWRA"/>
<reference evidence="1 2" key="1">
    <citation type="journal article" date="2011" name="PLoS Genet.">
        <title>Comparative genomic analysis of human fungal pathogens causing paracoccidioidomycosis.</title>
        <authorList>
            <person name="Desjardins C.A."/>
            <person name="Champion M.D."/>
            <person name="Holder J.W."/>
            <person name="Muszewska A."/>
            <person name="Goldberg J."/>
            <person name="Bailao A.M."/>
            <person name="Brigido M.M."/>
            <person name="Ferreira M.E."/>
            <person name="Garcia A.M."/>
            <person name="Grynberg M."/>
            <person name="Gujja S."/>
            <person name="Heiman D.I."/>
            <person name="Henn M.R."/>
            <person name="Kodira C.D."/>
            <person name="Leon-Narvaez H."/>
            <person name="Longo L.V."/>
            <person name="Ma L.J."/>
            <person name="Malavazi I."/>
            <person name="Matsuo A.L."/>
            <person name="Morais F.V."/>
            <person name="Pereira M."/>
            <person name="Rodriguez-Brito S."/>
            <person name="Sakthikumar S."/>
            <person name="Salem-Izacc S.M."/>
            <person name="Sykes S.M."/>
            <person name="Teixeira M.M."/>
            <person name="Vallejo M.C."/>
            <person name="Walter M.E."/>
            <person name="Yandava C."/>
            <person name="Young S."/>
            <person name="Zeng Q."/>
            <person name="Zucker J."/>
            <person name="Felipe M.S."/>
            <person name="Goldman G.H."/>
            <person name="Haas B.J."/>
            <person name="McEwen J.G."/>
            <person name="Nino-Vega G."/>
            <person name="Puccia R."/>
            <person name="San-Blas G."/>
            <person name="Soares C.M."/>
            <person name="Birren B.W."/>
            <person name="Cuomo C.A."/>
        </authorList>
    </citation>
    <scope>NUCLEOTIDE SEQUENCE [LARGE SCALE GENOMIC DNA]</scope>
    <source>
        <strain evidence="2">ATCC MYA-826 / Pb01</strain>
    </source>
</reference>
<gene>
    <name evidence="1" type="ORF">PAAG_04206</name>
</gene>
<dbReference type="KEGG" id="pbl:PAAG_04206"/>
<dbReference type="EMBL" id="KN294001">
    <property type="protein sequence ID" value="EEH33153.2"/>
    <property type="molecule type" value="Genomic_DNA"/>
</dbReference>
<dbReference type="OrthoDB" id="1046782at2759"/>
<dbReference type="CDD" id="cd11577">
    <property type="entry name" value="GH71"/>
    <property type="match status" value="1"/>
</dbReference>
<evidence type="ECO:0000313" key="2">
    <source>
        <dbReference type="Proteomes" id="UP000002059"/>
    </source>
</evidence>
<protein>
    <submittedName>
        <fullName evidence="1">Alpha-1,3-glucanase</fullName>
    </submittedName>
</protein>
<evidence type="ECO:0000313" key="1">
    <source>
        <dbReference type="EMBL" id="EEH33153.2"/>
    </source>
</evidence>
<dbReference type="GeneID" id="9097016"/>
<dbReference type="HOGENOM" id="CLU_019141_1_0_1"/>
<proteinExistence type="predicted"/>
<keyword evidence="2" id="KW-1185">Reference proteome</keyword>
<dbReference type="Pfam" id="PF03659">
    <property type="entry name" value="Glyco_hydro_71"/>
    <property type="match status" value="1"/>
</dbReference>
<dbReference type="STRING" id="502779.C1H0B2"/>
<dbReference type="SMR" id="C1H0B2"/>